<gene>
    <name evidence="8" type="ORF">NBO_60g0027</name>
</gene>
<reference evidence="8 9" key="1">
    <citation type="journal article" date="2013" name="BMC Genomics">
        <title>Comparative genomics of parasitic silkworm microsporidia reveal an association between genome expansion and host adaptation.</title>
        <authorList>
            <person name="Pan G."/>
            <person name="Xu J."/>
            <person name="Li T."/>
            <person name="Xia Q."/>
            <person name="Liu S.L."/>
            <person name="Zhang G."/>
            <person name="Li S."/>
            <person name="Li C."/>
            <person name="Liu H."/>
            <person name="Yang L."/>
            <person name="Liu T."/>
            <person name="Zhang X."/>
            <person name="Wu Z."/>
            <person name="Fan W."/>
            <person name="Dang X."/>
            <person name="Xiang H."/>
            <person name="Tao M."/>
            <person name="Li Y."/>
            <person name="Hu J."/>
            <person name="Li Z."/>
            <person name="Lin L."/>
            <person name="Luo J."/>
            <person name="Geng L."/>
            <person name="Wang L."/>
            <person name="Long M."/>
            <person name="Wan Y."/>
            <person name="He N."/>
            <person name="Zhang Z."/>
            <person name="Lu C."/>
            <person name="Keeling P.J."/>
            <person name="Wang J."/>
            <person name="Xiang Z."/>
            <person name="Zhou Z."/>
        </authorList>
    </citation>
    <scope>NUCLEOTIDE SEQUENCE [LARGE SCALE GENOMIC DNA]</scope>
    <source>
        <strain evidence="9">CQ1 / CVCC 102059</strain>
    </source>
</reference>
<feature type="coiled-coil region" evidence="6">
    <location>
        <begin position="197"/>
        <end position="224"/>
    </location>
</feature>
<dbReference type="VEuPathDB" id="MicrosporidiaDB:NBO_60g0027"/>
<dbReference type="GO" id="GO:0034080">
    <property type="term" value="P:CENP-A containing chromatin assembly"/>
    <property type="evidence" value="ECO:0007669"/>
    <property type="project" value="TreeGrafter"/>
</dbReference>
<comment type="subcellular location">
    <subcellularLocation>
        <location evidence="1">Nucleus</location>
    </subcellularLocation>
</comment>
<keyword evidence="5" id="KW-0539">Nucleus</keyword>
<evidence type="ECO:0000313" key="8">
    <source>
        <dbReference type="EMBL" id="EOB13771.1"/>
    </source>
</evidence>
<evidence type="ECO:0000313" key="9">
    <source>
        <dbReference type="Proteomes" id="UP000016927"/>
    </source>
</evidence>
<dbReference type="InterPro" id="IPR019734">
    <property type="entry name" value="TPR_rpt"/>
</dbReference>
<keyword evidence="4" id="KW-0802">TPR repeat</keyword>
<dbReference type="Proteomes" id="UP000016927">
    <property type="component" value="Unassembled WGS sequence"/>
</dbReference>
<dbReference type="SUPFAM" id="SSF48452">
    <property type="entry name" value="TPR-like"/>
    <property type="match status" value="1"/>
</dbReference>
<name>R0KSM9_NOSB1</name>
<keyword evidence="3" id="KW-0677">Repeat</keyword>
<feature type="domain" description="Tetratricopeptide SHNi-TPR" evidence="7">
    <location>
        <begin position="114"/>
        <end position="140"/>
    </location>
</feature>
<protein>
    <submittedName>
        <fullName evidence="8">Histone-binding protein N1/N2</fullName>
    </submittedName>
</protein>
<dbReference type="STRING" id="578461.R0KSM9"/>
<dbReference type="InterPro" id="IPR019544">
    <property type="entry name" value="Tetratricopeptide_SHNi-TPR_dom"/>
</dbReference>
<comment type="similarity">
    <text evidence="2">Belongs to the NASP family.</text>
</comment>
<dbReference type="Pfam" id="PF10516">
    <property type="entry name" value="SHNi-TPR"/>
    <property type="match status" value="1"/>
</dbReference>
<evidence type="ECO:0000259" key="7">
    <source>
        <dbReference type="Pfam" id="PF10516"/>
    </source>
</evidence>
<evidence type="ECO:0000256" key="2">
    <source>
        <dbReference type="ARBA" id="ARBA00008402"/>
    </source>
</evidence>
<dbReference type="GO" id="GO:0042393">
    <property type="term" value="F:histone binding"/>
    <property type="evidence" value="ECO:0007669"/>
    <property type="project" value="TreeGrafter"/>
</dbReference>
<evidence type="ECO:0000256" key="5">
    <source>
        <dbReference type="ARBA" id="ARBA00023242"/>
    </source>
</evidence>
<dbReference type="Pfam" id="PF13181">
    <property type="entry name" value="TPR_8"/>
    <property type="match status" value="1"/>
</dbReference>
<sequence length="252" mass="29281">MVNLEENYPKIESARASIAQGQYEHALEIYSEILDSVNPDDETVPYLYVEYSNALIKNANEFFMEEVAAIAENRGFSLLDRHNIEDDLESAWNLLEISKSAFTILRDDKHLATTHFLLGEISLLNNQYKEAIHDYTESINTFLKIYDEADLELLDVYLSMANAYEFSEDFDMGIFYYKKAIVVYKRVEESSIEVLDKENVNGLIVELLNRIKGLEKKKAYIEDARKIQTEDNFDDVEDEIVIDINNCKRRIN</sequence>
<dbReference type="OMA" id="DDLEIAW"/>
<dbReference type="PANTHER" id="PTHR15081:SF1">
    <property type="entry name" value="NUCLEAR AUTOANTIGENIC SPERM PROTEIN"/>
    <property type="match status" value="1"/>
</dbReference>
<dbReference type="Gene3D" id="1.25.40.10">
    <property type="entry name" value="Tetratricopeptide repeat domain"/>
    <property type="match status" value="1"/>
</dbReference>
<evidence type="ECO:0000256" key="1">
    <source>
        <dbReference type="ARBA" id="ARBA00004123"/>
    </source>
</evidence>
<dbReference type="SMART" id="SM00028">
    <property type="entry name" value="TPR"/>
    <property type="match status" value="2"/>
</dbReference>
<evidence type="ECO:0000256" key="4">
    <source>
        <dbReference type="ARBA" id="ARBA00022803"/>
    </source>
</evidence>
<dbReference type="AlphaFoldDB" id="R0KSM9"/>
<evidence type="ECO:0000256" key="3">
    <source>
        <dbReference type="ARBA" id="ARBA00022737"/>
    </source>
</evidence>
<dbReference type="GO" id="GO:0006335">
    <property type="term" value="P:DNA replication-dependent chromatin assembly"/>
    <property type="evidence" value="ECO:0007669"/>
    <property type="project" value="TreeGrafter"/>
</dbReference>
<accession>R0KSM9</accession>
<evidence type="ECO:0000256" key="6">
    <source>
        <dbReference type="SAM" id="Coils"/>
    </source>
</evidence>
<dbReference type="EMBL" id="KB908968">
    <property type="protein sequence ID" value="EOB13771.1"/>
    <property type="molecule type" value="Genomic_DNA"/>
</dbReference>
<dbReference type="OrthoDB" id="5587616at2759"/>
<dbReference type="InterPro" id="IPR011990">
    <property type="entry name" value="TPR-like_helical_dom_sf"/>
</dbReference>
<dbReference type="PANTHER" id="PTHR15081">
    <property type="entry name" value="NUCLEAR AUTOANTIGENIC SPERM PROTEIN NASP -RELATED"/>
    <property type="match status" value="1"/>
</dbReference>
<dbReference type="InterPro" id="IPR051730">
    <property type="entry name" value="NASP-like"/>
</dbReference>
<keyword evidence="6" id="KW-0175">Coiled coil</keyword>
<organism evidence="8 9">
    <name type="scientific">Nosema bombycis (strain CQ1 / CVCC 102059)</name>
    <name type="common">Microsporidian parasite</name>
    <name type="synonym">Pebrine of silkworm</name>
    <dbReference type="NCBI Taxonomy" id="578461"/>
    <lineage>
        <taxon>Eukaryota</taxon>
        <taxon>Fungi</taxon>
        <taxon>Fungi incertae sedis</taxon>
        <taxon>Microsporidia</taxon>
        <taxon>Nosematidae</taxon>
        <taxon>Nosema</taxon>
    </lineage>
</organism>
<proteinExistence type="inferred from homology"/>
<keyword evidence="9" id="KW-1185">Reference proteome</keyword>
<dbReference type="GO" id="GO:0005654">
    <property type="term" value="C:nucleoplasm"/>
    <property type="evidence" value="ECO:0007669"/>
    <property type="project" value="TreeGrafter"/>
</dbReference>
<dbReference type="HOGENOM" id="CLU_069888_0_0_1"/>